<comment type="caution">
    <text evidence="1">The sequence shown here is derived from an EMBL/GenBank/DDBJ whole genome shotgun (WGS) entry which is preliminary data.</text>
</comment>
<reference evidence="1" key="1">
    <citation type="submission" date="2016-10" db="EMBL/GenBank/DDBJ databases">
        <authorList>
            <person name="Benchimol M."/>
            <person name="Almeida L.G."/>
            <person name="Vasconcelos A.T."/>
            <person name="Perreira-Neves A."/>
            <person name="Rosa I.A."/>
            <person name="Tasca T."/>
            <person name="Bogo M.R."/>
            <person name="de Souza W."/>
        </authorList>
    </citation>
    <scope>NUCLEOTIDE SEQUENCE [LARGE SCALE GENOMIC DNA]</scope>
    <source>
        <strain evidence="1">K</strain>
    </source>
</reference>
<protein>
    <submittedName>
        <fullName evidence="1">Uncharacterized protein</fullName>
    </submittedName>
</protein>
<dbReference type="Proteomes" id="UP000179807">
    <property type="component" value="Unassembled WGS sequence"/>
</dbReference>
<dbReference type="RefSeq" id="XP_068365448.1">
    <property type="nucleotide sequence ID" value="XM_068499852.1"/>
</dbReference>
<proteinExistence type="predicted"/>
<organism evidence="1 2">
    <name type="scientific">Tritrichomonas foetus</name>
    <dbReference type="NCBI Taxonomy" id="1144522"/>
    <lineage>
        <taxon>Eukaryota</taxon>
        <taxon>Metamonada</taxon>
        <taxon>Parabasalia</taxon>
        <taxon>Tritrichomonadida</taxon>
        <taxon>Tritrichomonadidae</taxon>
        <taxon>Tritrichomonas</taxon>
    </lineage>
</organism>
<name>A0A1J4KN36_9EUKA</name>
<accession>A0A1J4KN36</accession>
<sequence>MTDQRFSLSLLGSTPNFDLTDDIIDEIEDFLLYAVDLEVDNHIYNLVQFFQFHLSNFIRSPSLSIADQHYQKRLLRAMRFFRHKSLNQNLSKQLEDISFFYLYKDNSNSMFSFPKQQAYVFLIDHFFAAIHGVPDRCQELLNWSIEYINTVYMNIGNADLSFFLTIINSLPVLIRFFHSNVNITRVISILINIALAGMNFSRAPNFFDSLEMIIAKSLRLAARLIMTYKQVNNDIIGYVLQLNEMMQADEIAFVHIYQNYLMVMCALIQINYPYRNDELLKIIPYLFRFLPFFIQMPLLKSKKISFYLQTIEIYFSRNRLSKDTGKFFNTNLWNLLSNFHGQLRTITSASNIVFALMTPELFQENIYTQITILENLVSSLELIKLDLDSIASKGQSLEPEIWLESNKQIMNLILHTLKFDSNQQMNHAYPLKLNLLVRLVRYVCHYLKEFREKMYSCFIETFLNILFSLHPIVFRQLLALTMKDLIPRANHNGYYRLFSAILTNSSHLIDFLTIFFSTLTENFEEFMTPTPPRLLLEITRMVFNCYFIDDSQNPKMMPPNSLCTDLYRFLIKALTSQNSSIFELLYTIFRSFVIRTNRSEQFRQIIKNSPFLMHNVLHALIDDPSMKEKVSLLALFLFPLCDVPSKYNELWVQLFIPAIESETKSSIAMPVINKCTSGNFAQWVSQMKEPIQSNFVAALTLYPTEPNSRILLGRIPDIACKLALKTIAPNKKDFLVIIGGLKVSANVLFNSIKRNRSPTEKDKLVIFDCYCQIIGSMKFYEAINDQFTISMTKYIQEKVPEKFNTMYQLFTPPVQYAALFLRQKYGKPIDDIMIDDTNINLNDFLQYIATLCYSKITAEPALNIIHMYLKFLEPTTKILKINIAILHASQFYPDIANTILSEQILSGKFSNDNVLPEINQQFSQAMMIPITNIRRCALKCISILEKKYGMKSSMDNSRAIILRDLLPMLKHDFMNSYHTCTRFEFIFKKPFTDVQDPIELQQNLFYFLRSTIAGNTEKPLLVIPVEVQKLFKKLKCSDPAINTFLTAKFIIKAIGKLIAVIDRPNVPHIWNIFHEMKDESNKLRQFIPYLIKIIRKEAQKLNKRYFNCLPGDFNSLIQMSVNLPPMYEDIKLFRFFLAFAPLMQQPTIHLVQWIQAAIVSNQHIITSSPRQAEKSLKQIFKLTQQLKSIDPIADISLIIQTFLDIQMFCTVSFIPIKTNFHYLIEAWSEEIIAFVISKFKKEKDWNFNLFVCLINFLCEPKCKNFRNSILNQLTNSANMSQINEYIEQVFKKDKKYLEILFSRCFECLHQIITNLKPEEFDLQRVLLAARNILLCHSCFPSSSMLVNYIKILLPLNYAKSINDDPMLLKFFKDSIMPLFITKPYTQYFQHPTFTQRLVEFMKILDEENRKLLYSIFDSEKFQQQRSILVNQILCDKYKNFPENVIINIGFKNYVKTPSFPVLILNFSAAMLAAQSCVTVPDLGDTPILTTNSYIHALAIHNKLRGIDSIKTLPRFFPVMKYLVSMNDALPPDGLLNALTVKLDTIPYIAKSSLLCFRALGRPNCLVDHTSRSITQFILGFSTAILTSATIPKLDISFVHVLPDVFKQLISVKSACQRTFELLLIAVIKVLAQMNDGITMAQKIPSTISEFIPLIDFSSVNSNLLTELKETLSTKSHDQPNGMTNQTRTKFLLQLIPVMSTLLFDPMSKTDFFPQVLQPNQYFVTSNSHSNREEMISLFQKALTSAVASGGLSVSNRIIKEMCDFLYNSSKHPADQNRSAFATIAQWIKEIPPKQKQLDNLIILLEVTKPMTSTQLVIDLVSLKQPLSPIVSNFLINLLDTEFSTMLPFVSTIPSICSYTIKQSTDIINDCWKLNWFSICQESHIQAFIRLIVPEDLRNFVQFMTDDDMKNIISTVLNSIPYRYNFSIFVMFYIHFFPKSSLSECFSLISLFKNSTPYPSLSLYSNIQFLESCNLGDDALGLIKEFNPKYLNAASFHQISQFTAAKAYYLNAMKSDQSMYFYGLSELRSVVINSSLPLCTNLMTLILKHRVESMYPDITLPFFQDTQTNFESSQTYSGNKLTSFISRAHIPYWIHLSFNGEVYQSLKMMQQPENVTSSINEFVRSANVMWIKALDRQMMMTSSLIWRSSILSDIVSHNEYLNPDQQKLINDSISLSQNKVAHLLAKSGTLSIAMKLYPNSNYPSSIPVTTQNLPRLMKFLRSQIPEIQRHPDLYRKLRNSVNIMLRDFNINPVGGQWLRILCQMIMMYKESIDFPICFQRLMNEMRICQVNDANMYIAIAMVILGVQPAIISYLASYFTQMKEEIRSYWLQWLPQLLYINSQLPSELLDRMIQSNPTLFATTIDDMVYSSPQNEIIAHGVINEIKNNNYMKQHKLVKEERAIHEYHAGMSWTKHCEKDINRLQKVVKCHKMMYEGMIRKIPQDRLESLEFHNEEELFQFCENNPPVFTTDIQITDYKSFTGFKFHKAQYVLSVSIECDGLNEAELRFVTMRGETKTFLIVSPDVYPLSQRERIITEVISRCIEKHPAMPSKSQFFFYPYSFLISENLLLVDSMQFANLATAVQPINIPRTIRDTALSKRINATNSTEVFLEFAPKACKEKKENNIPNDLLYRWMVQGSYGSLIDFIFLRQSFVSYFASFSFMHFLFQTQIPQIPSLMLFKDRQRVCIPDFFMTKKVARQYLPITDQIKGVIPKFMFHGSFTASWQIIADSIMMRKDRLQITLQALTQQDFKNAIKDNDRNSVNLIKQQKRIVNNAMVRLSVMNMTEETDKCDDIFPFKLLEHLIDNSWNVLKAQPIAFAWV</sequence>
<dbReference type="VEuPathDB" id="TrichDB:TRFO_17893"/>
<evidence type="ECO:0000313" key="2">
    <source>
        <dbReference type="Proteomes" id="UP000179807"/>
    </source>
</evidence>
<evidence type="ECO:0000313" key="1">
    <source>
        <dbReference type="EMBL" id="OHT12312.1"/>
    </source>
</evidence>
<dbReference type="EMBL" id="MLAK01000566">
    <property type="protein sequence ID" value="OHT12312.1"/>
    <property type="molecule type" value="Genomic_DNA"/>
</dbReference>
<gene>
    <name evidence="1" type="ORF">TRFO_17893</name>
</gene>
<dbReference type="OrthoDB" id="10664803at2759"/>
<keyword evidence="2" id="KW-1185">Reference proteome</keyword>
<dbReference type="GeneID" id="94834556"/>